<sequence length="169" mass="19188">MPISIISSEYILAYLLGIQDAVGRQDWGQARRQLVSITPRSQNDRDYYNTYLSIFQPVFLFAEGNVPAFESSMGEWLNGFSHSFDITGFLSTLRIIGNQCPDMQTLATWREESVRPFQAAIEQSGGDSLSATRGIDIIWYFAIGNREEAQTTISDWFKVLLRDIGPEFK</sequence>
<protein>
    <submittedName>
        <fullName evidence="1">Uncharacterized protein</fullName>
    </submittedName>
</protein>
<dbReference type="Proteomes" id="UP001143910">
    <property type="component" value="Unassembled WGS sequence"/>
</dbReference>
<reference evidence="1" key="1">
    <citation type="submission" date="2022-08" db="EMBL/GenBank/DDBJ databases">
        <title>Genome Sequence of Lecanicillium fungicola.</title>
        <authorList>
            <person name="Buettner E."/>
        </authorList>
    </citation>
    <scope>NUCLEOTIDE SEQUENCE</scope>
    <source>
        <strain evidence="1">Babe33</strain>
    </source>
</reference>
<accession>A0ACC1NG41</accession>
<gene>
    <name evidence="1" type="ORF">NQ176_g4120</name>
</gene>
<comment type="caution">
    <text evidence="1">The sequence shown here is derived from an EMBL/GenBank/DDBJ whole genome shotgun (WGS) entry which is preliminary data.</text>
</comment>
<evidence type="ECO:0000313" key="1">
    <source>
        <dbReference type="EMBL" id="KAJ2977884.1"/>
    </source>
</evidence>
<keyword evidence="2" id="KW-1185">Reference proteome</keyword>
<dbReference type="EMBL" id="JANJQO010000429">
    <property type="protein sequence ID" value="KAJ2977884.1"/>
    <property type="molecule type" value="Genomic_DNA"/>
</dbReference>
<organism evidence="1 2">
    <name type="scientific">Zarea fungicola</name>
    <dbReference type="NCBI Taxonomy" id="93591"/>
    <lineage>
        <taxon>Eukaryota</taxon>
        <taxon>Fungi</taxon>
        <taxon>Dikarya</taxon>
        <taxon>Ascomycota</taxon>
        <taxon>Pezizomycotina</taxon>
        <taxon>Sordariomycetes</taxon>
        <taxon>Hypocreomycetidae</taxon>
        <taxon>Hypocreales</taxon>
        <taxon>Cordycipitaceae</taxon>
        <taxon>Zarea</taxon>
    </lineage>
</organism>
<name>A0ACC1NG41_9HYPO</name>
<proteinExistence type="predicted"/>
<evidence type="ECO:0000313" key="2">
    <source>
        <dbReference type="Proteomes" id="UP001143910"/>
    </source>
</evidence>